<dbReference type="RefSeq" id="WP_300952338.1">
    <property type="nucleotide sequence ID" value="NZ_JAUHJQ010000003.1"/>
</dbReference>
<reference evidence="1" key="1">
    <citation type="submission" date="2023-06" db="EMBL/GenBank/DDBJ databases">
        <title>Draft genome sequence of Nocardioides sp. SOB77.</title>
        <authorList>
            <person name="Zhang G."/>
        </authorList>
    </citation>
    <scope>NUCLEOTIDE SEQUENCE</scope>
    <source>
        <strain evidence="1">SOB77</strain>
    </source>
</reference>
<name>A0ABT8FFE6_9ACTN</name>
<comment type="caution">
    <text evidence="1">The sequence shown here is derived from an EMBL/GenBank/DDBJ whole genome shotgun (WGS) entry which is preliminary data.</text>
</comment>
<dbReference type="EMBL" id="JAUHJQ010000003">
    <property type="protein sequence ID" value="MDN4173229.1"/>
    <property type="molecule type" value="Genomic_DNA"/>
</dbReference>
<organism evidence="1 2">
    <name type="scientific">Nocardioides oceani</name>
    <dbReference type="NCBI Taxonomy" id="3058369"/>
    <lineage>
        <taxon>Bacteria</taxon>
        <taxon>Bacillati</taxon>
        <taxon>Actinomycetota</taxon>
        <taxon>Actinomycetes</taxon>
        <taxon>Propionibacteriales</taxon>
        <taxon>Nocardioidaceae</taxon>
        <taxon>Nocardioides</taxon>
    </lineage>
</organism>
<keyword evidence="2" id="KW-1185">Reference proteome</keyword>
<protein>
    <submittedName>
        <fullName evidence="1">Uncharacterized protein</fullName>
    </submittedName>
</protein>
<gene>
    <name evidence="1" type="ORF">QWY28_09775</name>
</gene>
<sequence>MPAPAETAVHPALPADLRTPALVLTDEPDPAPAAEGVTVCGVGTRPPRDGGWASVTLALADETALRRTVSALPPLGRARSLAVVLRSAVSPVALVPRPEWPALRELDVRTVDGSAVTRVELAKGVPVADVLVELARATGSGAVAGHGGLVAAPGLGLGLPAVADVVTDDVPASLVTVPPAEPSTILAVDPVPVPTGAGLDVGPLDEAVLGPWGSAAPATRPAVDLDPSWRPTAALVASLRDVEAVRVAWPAPERLVAALALAGVPLQPLGPVPEASRPLLGDALADLLDPGAPPVDREVRSVLLARAAHDTHAVPAWRERVGARAGVRVATAPSVSVVLTCGPDGVDQARAQLARQVGVDVEVVEPGATPAGDVVLATDASGWWGPEVLADLLRARRSSGADVVEMPAEVVHVQAIGTTVRRRLATQEYVAGPDVSAGLAGLVLVDRALAGLGPGEIRASGATTYRTHGLAHVARLRGHEHLPALLRRELVVAQWRGLRLGPLVEPGAGGAS</sequence>
<proteinExistence type="predicted"/>
<evidence type="ECO:0000313" key="1">
    <source>
        <dbReference type="EMBL" id="MDN4173229.1"/>
    </source>
</evidence>
<evidence type="ECO:0000313" key="2">
    <source>
        <dbReference type="Proteomes" id="UP001168620"/>
    </source>
</evidence>
<dbReference type="Proteomes" id="UP001168620">
    <property type="component" value="Unassembled WGS sequence"/>
</dbReference>
<accession>A0ABT8FFE6</accession>